<evidence type="ECO:0008006" key="4">
    <source>
        <dbReference type="Google" id="ProtNLM"/>
    </source>
</evidence>
<gene>
    <name evidence="2" type="ORF">ANN_10982</name>
</gene>
<evidence type="ECO:0000313" key="2">
    <source>
        <dbReference type="EMBL" id="KAJ4441132.1"/>
    </source>
</evidence>
<dbReference type="Proteomes" id="UP001148838">
    <property type="component" value="Unassembled WGS sequence"/>
</dbReference>
<feature type="region of interest" description="Disordered" evidence="1">
    <location>
        <begin position="72"/>
        <end position="100"/>
    </location>
</feature>
<comment type="caution">
    <text evidence="2">The sequence shown here is derived from an EMBL/GenBank/DDBJ whole genome shotgun (WGS) entry which is preliminary data.</text>
</comment>
<organism evidence="2 3">
    <name type="scientific">Periplaneta americana</name>
    <name type="common">American cockroach</name>
    <name type="synonym">Blatta americana</name>
    <dbReference type="NCBI Taxonomy" id="6978"/>
    <lineage>
        <taxon>Eukaryota</taxon>
        <taxon>Metazoa</taxon>
        <taxon>Ecdysozoa</taxon>
        <taxon>Arthropoda</taxon>
        <taxon>Hexapoda</taxon>
        <taxon>Insecta</taxon>
        <taxon>Pterygota</taxon>
        <taxon>Neoptera</taxon>
        <taxon>Polyneoptera</taxon>
        <taxon>Dictyoptera</taxon>
        <taxon>Blattodea</taxon>
        <taxon>Blattoidea</taxon>
        <taxon>Blattidae</taxon>
        <taxon>Blattinae</taxon>
        <taxon>Periplaneta</taxon>
    </lineage>
</organism>
<dbReference type="EMBL" id="JAJSOF020000015">
    <property type="protein sequence ID" value="KAJ4441132.1"/>
    <property type="molecule type" value="Genomic_DNA"/>
</dbReference>
<evidence type="ECO:0000256" key="1">
    <source>
        <dbReference type="SAM" id="MobiDB-lite"/>
    </source>
</evidence>
<keyword evidence="3" id="KW-1185">Reference proteome</keyword>
<reference evidence="2 3" key="1">
    <citation type="journal article" date="2022" name="Allergy">
        <title>Genome assembly and annotation of Periplaneta americana reveal a comprehensive cockroach allergen profile.</title>
        <authorList>
            <person name="Wang L."/>
            <person name="Xiong Q."/>
            <person name="Saelim N."/>
            <person name="Wang L."/>
            <person name="Nong W."/>
            <person name="Wan A.T."/>
            <person name="Shi M."/>
            <person name="Liu X."/>
            <person name="Cao Q."/>
            <person name="Hui J.H.L."/>
            <person name="Sookrung N."/>
            <person name="Leung T.F."/>
            <person name="Tungtrongchitr A."/>
            <person name="Tsui S.K.W."/>
        </authorList>
    </citation>
    <scope>NUCLEOTIDE SEQUENCE [LARGE SCALE GENOMIC DNA]</scope>
    <source>
        <strain evidence="2">PWHHKU_190912</strain>
    </source>
</reference>
<evidence type="ECO:0000313" key="3">
    <source>
        <dbReference type="Proteomes" id="UP001148838"/>
    </source>
</evidence>
<protein>
    <recommendedName>
        <fullName evidence="4">CCHC-type domain-containing protein</fullName>
    </recommendedName>
</protein>
<sequence>MEHRCIAHPTHGKHTGMSNINPQVAVIVRHLNHFSGTMMYSKQDGGRRQYACFTKRSKSLNMSRKRKINMSEWNDIKRKKLRDSGKPYNSRKGKEVPGKTLPNKEAVKEAGVIIVTVDIEDVKPQQSVIKLRGVHMLLCSYRGTAAGVFNLPPEVPNSIVTTAFTRYDVIHSVRNEQWSTAFPFPFNNSIRALKMEVKHNIPDSVPIAGYNAHVTYFGQPILCFVCHKPDHKKEDCPRRKTTIPVSIQ</sequence>
<proteinExistence type="predicted"/>
<accession>A0ABQ8T3R8</accession>
<name>A0ABQ8T3R8_PERAM</name>